<organism evidence="1 2">
    <name type="scientific">Characodon lateralis</name>
    <dbReference type="NCBI Taxonomy" id="208331"/>
    <lineage>
        <taxon>Eukaryota</taxon>
        <taxon>Metazoa</taxon>
        <taxon>Chordata</taxon>
        <taxon>Craniata</taxon>
        <taxon>Vertebrata</taxon>
        <taxon>Euteleostomi</taxon>
        <taxon>Actinopterygii</taxon>
        <taxon>Neopterygii</taxon>
        <taxon>Teleostei</taxon>
        <taxon>Neoteleostei</taxon>
        <taxon>Acanthomorphata</taxon>
        <taxon>Ovalentaria</taxon>
        <taxon>Atherinomorphae</taxon>
        <taxon>Cyprinodontiformes</taxon>
        <taxon>Goodeidae</taxon>
        <taxon>Characodon</taxon>
    </lineage>
</organism>
<sequence>MGNVRVLVNTINETEALAGTLCSFSSDPSVLLKEVTITDVIEVRLACRCHNSICWGTRGAGRAETAGLSFGPGRAKHCG</sequence>
<gene>
    <name evidence="1" type="ORF">CHARACLAT_026081</name>
</gene>
<dbReference type="Proteomes" id="UP001352852">
    <property type="component" value="Unassembled WGS sequence"/>
</dbReference>
<dbReference type="EMBL" id="JAHUTJ010068674">
    <property type="protein sequence ID" value="MED6291680.1"/>
    <property type="molecule type" value="Genomic_DNA"/>
</dbReference>
<evidence type="ECO:0000313" key="2">
    <source>
        <dbReference type="Proteomes" id="UP001352852"/>
    </source>
</evidence>
<comment type="caution">
    <text evidence="1">The sequence shown here is derived from an EMBL/GenBank/DDBJ whole genome shotgun (WGS) entry which is preliminary data.</text>
</comment>
<proteinExistence type="predicted"/>
<evidence type="ECO:0000313" key="1">
    <source>
        <dbReference type="EMBL" id="MED6291680.1"/>
    </source>
</evidence>
<protein>
    <submittedName>
        <fullName evidence="1">Uncharacterized protein</fullName>
    </submittedName>
</protein>
<reference evidence="1 2" key="1">
    <citation type="submission" date="2021-06" db="EMBL/GenBank/DDBJ databases">
        <authorList>
            <person name="Palmer J.M."/>
        </authorList>
    </citation>
    <scope>NUCLEOTIDE SEQUENCE [LARGE SCALE GENOMIC DNA]</scope>
    <source>
        <strain evidence="1 2">CL_MEX2019</strain>
        <tissue evidence="1">Muscle</tissue>
    </source>
</reference>
<name>A0ABU7EX33_9TELE</name>
<keyword evidence="2" id="KW-1185">Reference proteome</keyword>
<accession>A0ABU7EX33</accession>